<dbReference type="Pfam" id="PF13585">
    <property type="entry name" value="CHU_C"/>
    <property type="match status" value="1"/>
</dbReference>
<feature type="signal peptide" evidence="1">
    <location>
        <begin position="1"/>
        <end position="19"/>
    </location>
</feature>
<dbReference type="InterPro" id="IPR013783">
    <property type="entry name" value="Ig-like_fold"/>
</dbReference>
<organism evidence="3 4">
    <name type="scientific">Fibrivirga algicola</name>
    <dbReference type="NCBI Taxonomy" id="2950420"/>
    <lineage>
        <taxon>Bacteria</taxon>
        <taxon>Pseudomonadati</taxon>
        <taxon>Bacteroidota</taxon>
        <taxon>Cytophagia</taxon>
        <taxon>Cytophagales</taxon>
        <taxon>Spirosomataceae</taxon>
        <taxon>Fibrivirga</taxon>
    </lineage>
</organism>
<feature type="domain" description="PKD" evidence="2">
    <location>
        <begin position="967"/>
        <end position="999"/>
    </location>
</feature>
<dbReference type="SUPFAM" id="SSF49299">
    <property type="entry name" value="PKD domain"/>
    <property type="match status" value="2"/>
</dbReference>
<proteinExistence type="predicted"/>
<dbReference type="CDD" id="cd00146">
    <property type="entry name" value="PKD"/>
    <property type="match status" value="1"/>
</dbReference>
<dbReference type="PROSITE" id="PS50093">
    <property type="entry name" value="PKD"/>
    <property type="match status" value="1"/>
</dbReference>
<dbReference type="InterPro" id="IPR000601">
    <property type="entry name" value="PKD_dom"/>
</dbReference>
<evidence type="ECO:0000313" key="3">
    <source>
        <dbReference type="EMBL" id="NID09064.1"/>
    </source>
</evidence>
<evidence type="ECO:0000256" key="1">
    <source>
        <dbReference type="SAM" id="SignalP"/>
    </source>
</evidence>
<feature type="chain" id="PRO_5046717819" evidence="1">
    <location>
        <begin position="20"/>
        <end position="1093"/>
    </location>
</feature>
<keyword evidence="1" id="KW-0732">Signal</keyword>
<evidence type="ECO:0000259" key="2">
    <source>
        <dbReference type="PROSITE" id="PS50093"/>
    </source>
</evidence>
<dbReference type="PANTHER" id="PTHR35580">
    <property type="entry name" value="CELL SURFACE GLYCOPROTEIN (S-LAYER PROTEIN)-LIKE PROTEIN"/>
    <property type="match status" value="1"/>
</dbReference>
<dbReference type="EMBL" id="WAEL01000001">
    <property type="protein sequence ID" value="NID09064.1"/>
    <property type="molecule type" value="Genomic_DNA"/>
</dbReference>
<dbReference type="RefSeq" id="WP_166690813.1">
    <property type="nucleotide sequence ID" value="NZ_WAEL01000001.1"/>
</dbReference>
<accession>A0ABX0QAM7</accession>
<dbReference type="InterPro" id="IPR035986">
    <property type="entry name" value="PKD_dom_sf"/>
</dbReference>
<sequence length="1093" mass="117430">MRFLLLFLVVLATYLPARSAPAGLFSGESTETSARPGASTPGIVFVENRGQWATDILFRADLPGGFLFLKKSGLHYVFYEAKEIARRHAAPIATAPVLPTVRAHGVGVTMLHPNGASRIEGINPVGTSFSYFTGSNPAQWAGGVRGFPEVMYHDVYPGINFRIYAYYQTLKYEFVVQPGANPALIQLAYSGADQLSLTENRLLVQTSVNEFRENAPFSFVTRADKATEVVTRWALTGQVAHFDFPNGYDNTQPLTIDPELVFTTFSGSQADNFGHTATYDGEGNTYVAGSVWGTGFPATTGAFQVNYAGQTDIGIMKFSADGSRLIYAVNLGGNGADLPHSAVVNSKGELVVMGSTASADFPTSAGAYQRTLTSVRGGGASVYGGYLDYFLASDLCIIRLGADGKTLVSGTYLGGSGNDGLNLFTPPSAHIRNYSDEFRGEVIVDAADDIYVASTSQSADFPVTDGSRLAGYSDGVVCRLSADLAQLRWSTRIAGNDVDEAHGLRLSPDGTIYVCGSTYSSNLGTTGSLQPRLAGLNDGYLARLTNGRITALTYLGTSFSDVADLVDIGPDNIPHVLGLTRGPYPVSAAVYSNARSGQFVHALSPDLSQTIFSTVIGTGRALQANGSVTGPDIAPTAFLVNSCGNIYIAGWGGVVNYRNNYNAFSTTAGMPVTPDAYQSVTSASNFWIGVLERGAKSLLYGTFMGDTRPANAVTNDGDHVDGGTCRFDKDGTIYHAACSCRTNLFPATSTAWSKTRGNSSCNNIAFKFDTDKLKATFDTYAGTRKNVVEGCAPLTLNFQNTSIGGRQYDWQIVGKVQSTDPRATTYTFDKPGDYVVRLRAYNPLNCKLVDSTQQVIKVYPSNFRVSKDTMLCADRPVSLTAQGGVTYLWSPAAGLTNPASASILVATKTTTTYSVSITNEYGCSVNRTVTVSADNTFIPTIQVDASPDCGKPTRLTFTNATVGANQFLWVMGNGDTLRTRVPENYRYPRSGTYEIKVTAIKNDCSLSLNYPIIYEDFSQIPNTITANEDGKNDVFDVGFPGAKLAIYNRWGQLLYKSDNYGNDWGRKTPHGTYFYLLTTPGGSQCKGWIEVLE</sequence>
<dbReference type="InterPro" id="IPR057708">
    <property type="entry name" value="DUF7948"/>
</dbReference>
<protein>
    <submittedName>
        <fullName evidence="3">PKD domain containing protein</fullName>
    </submittedName>
</protein>
<keyword evidence="4" id="KW-1185">Reference proteome</keyword>
<dbReference type="InterPro" id="IPR052918">
    <property type="entry name" value="Motility_Chemotaxis_Reg"/>
</dbReference>
<name>A0ABX0QAM7_9BACT</name>
<reference evidence="3" key="1">
    <citation type="submission" date="2024-05" db="EMBL/GenBank/DDBJ databases">
        <authorList>
            <person name="Jung D.-H."/>
        </authorList>
    </citation>
    <scope>NUCLEOTIDE SEQUENCE</scope>
    <source>
        <strain evidence="3">JA-25</strain>
    </source>
</reference>
<gene>
    <name evidence="3" type="ORF">F7231_02675</name>
</gene>
<comment type="caution">
    <text evidence="3">The sequence shown here is derived from an EMBL/GenBank/DDBJ whole genome shotgun (WGS) entry which is preliminary data.</text>
</comment>
<dbReference type="Proteomes" id="UP000606008">
    <property type="component" value="Unassembled WGS sequence"/>
</dbReference>
<evidence type="ECO:0000313" key="4">
    <source>
        <dbReference type="Proteomes" id="UP000606008"/>
    </source>
</evidence>
<dbReference type="PANTHER" id="PTHR35580:SF1">
    <property type="entry name" value="PHYTASE-LIKE DOMAIN-CONTAINING PROTEIN"/>
    <property type="match status" value="1"/>
</dbReference>
<dbReference type="Gene3D" id="2.60.40.10">
    <property type="entry name" value="Immunoglobulins"/>
    <property type="match status" value="2"/>
</dbReference>
<dbReference type="Pfam" id="PF25778">
    <property type="entry name" value="DUF7948"/>
    <property type="match status" value="1"/>
</dbReference>